<dbReference type="InterPro" id="IPR050593">
    <property type="entry name" value="LovG"/>
</dbReference>
<dbReference type="EMBL" id="OD565132">
    <property type="protein sequence ID" value="CAD7440936.1"/>
    <property type="molecule type" value="Genomic_DNA"/>
</dbReference>
<dbReference type="Gene3D" id="3.40.50.1820">
    <property type="entry name" value="alpha/beta hydrolase"/>
    <property type="match status" value="1"/>
</dbReference>
<gene>
    <name evidence="4" type="ORF">TBIB3V08_LOCUS3416</name>
</gene>
<accession>A0A7R9ETT9</accession>
<protein>
    <recommendedName>
        <fullName evidence="3">Serine hydrolase domain-containing protein</fullName>
    </recommendedName>
</protein>
<organism evidence="4">
    <name type="scientific">Timema bartmani</name>
    <dbReference type="NCBI Taxonomy" id="61472"/>
    <lineage>
        <taxon>Eukaryota</taxon>
        <taxon>Metazoa</taxon>
        <taxon>Ecdysozoa</taxon>
        <taxon>Arthropoda</taxon>
        <taxon>Hexapoda</taxon>
        <taxon>Insecta</taxon>
        <taxon>Pterygota</taxon>
        <taxon>Neoptera</taxon>
        <taxon>Polyneoptera</taxon>
        <taxon>Phasmatodea</taxon>
        <taxon>Timematodea</taxon>
        <taxon>Timematoidea</taxon>
        <taxon>Timematidae</taxon>
        <taxon>Timema</taxon>
    </lineage>
</organism>
<dbReference type="PANTHER" id="PTHR48070:SF6">
    <property type="entry name" value="ESTERASE OVCA2"/>
    <property type="match status" value="1"/>
</dbReference>
<keyword evidence="2" id="KW-0378">Hydrolase</keyword>
<dbReference type="GO" id="GO:0016787">
    <property type="term" value="F:hydrolase activity"/>
    <property type="evidence" value="ECO:0007669"/>
    <property type="project" value="UniProtKB-KW"/>
</dbReference>
<dbReference type="Pfam" id="PF03959">
    <property type="entry name" value="FSH1"/>
    <property type="match status" value="1"/>
</dbReference>
<dbReference type="AlphaFoldDB" id="A0A7R9ETT9"/>
<dbReference type="GO" id="GO:0005737">
    <property type="term" value="C:cytoplasm"/>
    <property type="evidence" value="ECO:0007669"/>
    <property type="project" value="TreeGrafter"/>
</dbReference>
<evidence type="ECO:0000259" key="3">
    <source>
        <dbReference type="Pfam" id="PF03959"/>
    </source>
</evidence>
<evidence type="ECO:0000256" key="2">
    <source>
        <dbReference type="ARBA" id="ARBA00022801"/>
    </source>
</evidence>
<dbReference type="GO" id="GO:0032526">
    <property type="term" value="P:response to retinoic acid"/>
    <property type="evidence" value="ECO:0007669"/>
    <property type="project" value="TreeGrafter"/>
</dbReference>
<comment type="similarity">
    <text evidence="1">Belongs to the LovG family.</text>
</comment>
<dbReference type="PANTHER" id="PTHR48070">
    <property type="entry name" value="ESTERASE OVCA2"/>
    <property type="match status" value="1"/>
</dbReference>
<dbReference type="GO" id="GO:0005634">
    <property type="term" value="C:nucleus"/>
    <property type="evidence" value="ECO:0007669"/>
    <property type="project" value="TreeGrafter"/>
</dbReference>
<name>A0A7R9ETT9_9NEOP</name>
<reference evidence="4" key="1">
    <citation type="submission" date="2020-11" db="EMBL/GenBank/DDBJ databases">
        <authorList>
            <person name="Tran Van P."/>
        </authorList>
    </citation>
    <scope>NUCLEOTIDE SEQUENCE</scope>
</reference>
<feature type="domain" description="Serine hydrolase" evidence="3">
    <location>
        <begin position="53"/>
        <end position="101"/>
    </location>
</feature>
<evidence type="ECO:0000313" key="4">
    <source>
        <dbReference type="EMBL" id="CAD7440936.1"/>
    </source>
</evidence>
<evidence type="ECO:0000256" key="1">
    <source>
        <dbReference type="ARBA" id="ARBA00005863"/>
    </source>
</evidence>
<dbReference type="InterPro" id="IPR029058">
    <property type="entry name" value="AB_hydrolase_fold"/>
</dbReference>
<sequence length="110" mass="12432">MYTHNLHLHGGRVENNLGKTNLSTPNQDSNLDLLINGSLLHFENDALDRAFTAILCVHGYRQNGNVFKSKLGGFRKSLKKYAEFVFFDAPHTIRHQDNTEVSEADTPGKY</sequence>
<dbReference type="InterPro" id="IPR005645">
    <property type="entry name" value="FSH-like_dom"/>
</dbReference>
<proteinExistence type="inferred from homology"/>